<sequence>MRMLKSLQGASPMAAALAWLLKDGIGMLARILFAWLYSPYLDADCKQWRLIADCFNDLAFFLDLITPVFPGLFMPVVCLSSTVRAVVGVAGGATRTAVVNHQAISDNVGDVTAKDGSQETLINVFALLCGLSLLPIVSENVFSIWLLFCLFTFIHLYSNYRAVKSLQFKTLNQSLLRIIVKNYTETRKTGTVNEINNKEPVLHWNSSLRYYGCRLSDISTSSNEFSFICSKFTVVCDLKNNCGYVAMASISDTSDQLRAALCLELVLNTRVFPSAAELSEFVEKLKIGGWLVNKHRLVFDRWTYSEK</sequence>
<evidence type="ECO:0000259" key="7">
    <source>
        <dbReference type="Pfam" id="PF04884"/>
    </source>
</evidence>
<dbReference type="PANTHER" id="PTHR12770">
    <property type="entry name" value="RUS1 FAMILY PROTEIN C16ORF58"/>
    <property type="match status" value="1"/>
</dbReference>
<keyword evidence="8" id="KW-1185">Reference proteome</keyword>
<feature type="transmembrane region" description="Helical" evidence="6">
    <location>
        <begin position="143"/>
        <end position="160"/>
    </location>
</feature>
<dbReference type="InterPro" id="IPR054549">
    <property type="entry name" value="UVB_sens_RUS_dom"/>
</dbReference>
<feature type="transmembrane region" description="Helical" evidence="6">
    <location>
        <begin position="58"/>
        <end position="79"/>
    </location>
</feature>
<evidence type="ECO:0000313" key="9">
    <source>
        <dbReference type="WBParaSite" id="EEL_0000231901-mRNA-1"/>
    </source>
</evidence>
<name>A0A0R3RLG0_9BILA</name>
<keyword evidence="3 6" id="KW-0812">Transmembrane</keyword>
<organism evidence="8 9">
    <name type="scientific">Elaeophora elaphi</name>
    <dbReference type="NCBI Taxonomy" id="1147741"/>
    <lineage>
        <taxon>Eukaryota</taxon>
        <taxon>Metazoa</taxon>
        <taxon>Ecdysozoa</taxon>
        <taxon>Nematoda</taxon>
        <taxon>Chromadorea</taxon>
        <taxon>Rhabditida</taxon>
        <taxon>Spirurina</taxon>
        <taxon>Spiruromorpha</taxon>
        <taxon>Filarioidea</taxon>
        <taxon>Onchocercidae</taxon>
        <taxon>Elaeophora</taxon>
    </lineage>
</organism>
<keyword evidence="4 6" id="KW-1133">Transmembrane helix</keyword>
<dbReference type="AlphaFoldDB" id="A0A0R3RLG0"/>
<dbReference type="PANTHER" id="PTHR12770:SF31">
    <property type="entry name" value="RUS FAMILY MEMBER 1"/>
    <property type="match status" value="1"/>
</dbReference>
<evidence type="ECO:0000256" key="3">
    <source>
        <dbReference type="ARBA" id="ARBA00022692"/>
    </source>
</evidence>
<feature type="domain" description="Protein root UVB sensitive/RUS" evidence="7">
    <location>
        <begin position="9"/>
        <end position="186"/>
    </location>
</feature>
<dbReference type="Proteomes" id="UP000050640">
    <property type="component" value="Unplaced"/>
</dbReference>
<dbReference type="GO" id="GO:0016020">
    <property type="term" value="C:membrane"/>
    <property type="evidence" value="ECO:0007669"/>
    <property type="project" value="UniProtKB-SubCell"/>
</dbReference>
<evidence type="ECO:0000256" key="4">
    <source>
        <dbReference type="ARBA" id="ARBA00022989"/>
    </source>
</evidence>
<evidence type="ECO:0000256" key="5">
    <source>
        <dbReference type="ARBA" id="ARBA00023136"/>
    </source>
</evidence>
<reference evidence="9" key="1">
    <citation type="submission" date="2017-02" db="UniProtKB">
        <authorList>
            <consortium name="WormBaseParasite"/>
        </authorList>
    </citation>
    <scope>IDENTIFICATION</scope>
</reference>
<evidence type="ECO:0000313" key="8">
    <source>
        <dbReference type="Proteomes" id="UP000050640"/>
    </source>
</evidence>
<keyword evidence="5 6" id="KW-0472">Membrane</keyword>
<evidence type="ECO:0000256" key="6">
    <source>
        <dbReference type="SAM" id="Phobius"/>
    </source>
</evidence>
<dbReference type="WBParaSite" id="EEL_0000231901-mRNA-1">
    <property type="protein sequence ID" value="EEL_0000231901-mRNA-1"/>
    <property type="gene ID" value="EEL_0000231901"/>
</dbReference>
<dbReference type="Pfam" id="PF04884">
    <property type="entry name" value="UVB_sens_prot"/>
    <property type="match status" value="1"/>
</dbReference>
<evidence type="ECO:0000256" key="2">
    <source>
        <dbReference type="ARBA" id="ARBA00007558"/>
    </source>
</evidence>
<accession>A0A0R3RLG0</accession>
<evidence type="ECO:0000256" key="1">
    <source>
        <dbReference type="ARBA" id="ARBA00004370"/>
    </source>
</evidence>
<dbReference type="InterPro" id="IPR006968">
    <property type="entry name" value="RUS_fam"/>
</dbReference>
<feature type="transmembrane region" description="Helical" evidence="6">
    <location>
        <begin position="12"/>
        <end position="38"/>
    </location>
</feature>
<proteinExistence type="inferred from homology"/>
<comment type="similarity">
    <text evidence="2">Belongs to the RUS1 family.</text>
</comment>
<comment type="subcellular location">
    <subcellularLocation>
        <location evidence="1">Membrane</location>
    </subcellularLocation>
</comment>
<protein>
    <submittedName>
        <fullName evidence="9">Zgc:162613</fullName>
    </submittedName>
</protein>